<dbReference type="EMBL" id="BK015666">
    <property type="protein sequence ID" value="DAE19037.1"/>
    <property type="molecule type" value="Genomic_DNA"/>
</dbReference>
<sequence length="74" mass="8589">MEGDYTNPKLKNVIDISSVSDMSGYELCDLLKNDLSLIQISDSQSYPYADRLIEYLLFNVITDRDEFHHDIEDI</sequence>
<protein>
    <submittedName>
        <fullName evidence="1">Uncharacterized protein</fullName>
    </submittedName>
</protein>
<evidence type="ECO:0000313" key="1">
    <source>
        <dbReference type="EMBL" id="DAE19037.1"/>
    </source>
</evidence>
<accession>A0A8S5QJS3</accession>
<proteinExistence type="predicted"/>
<organism evidence="1">
    <name type="scientific">Siphoviridae sp. ctiOl67</name>
    <dbReference type="NCBI Taxonomy" id="2825622"/>
    <lineage>
        <taxon>Viruses</taxon>
        <taxon>Duplodnaviria</taxon>
        <taxon>Heunggongvirae</taxon>
        <taxon>Uroviricota</taxon>
        <taxon>Caudoviricetes</taxon>
    </lineage>
</organism>
<name>A0A8S5QJS3_9CAUD</name>
<reference evidence="1" key="1">
    <citation type="journal article" date="2021" name="Proc. Natl. Acad. Sci. U.S.A.">
        <title>A Catalog of Tens of Thousands of Viruses from Human Metagenomes Reveals Hidden Associations with Chronic Diseases.</title>
        <authorList>
            <person name="Tisza M.J."/>
            <person name="Buck C.B."/>
        </authorList>
    </citation>
    <scope>NUCLEOTIDE SEQUENCE</scope>
    <source>
        <strain evidence="1">CtiOl67</strain>
    </source>
</reference>